<dbReference type="Proteomes" id="UP001497516">
    <property type="component" value="Chromosome 1"/>
</dbReference>
<feature type="region of interest" description="Disordered" evidence="1">
    <location>
        <begin position="1"/>
        <end position="25"/>
    </location>
</feature>
<evidence type="ECO:0000256" key="1">
    <source>
        <dbReference type="SAM" id="MobiDB-lite"/>
    </source>
</evidence>
<feature type="compositionally biased region" description="Basic and acidic residues" evidence="1">
    <location>
        <begin position="1"/>
        <end position="12"/>
    </location>
</feature>
<dbReference type="SUPFAM" id="SSF56672">
    <property type="entry name" value="DNA/RNA polymerases"/>
    <property type="match status" value="1"/>
</dbReference>
<name>A0AAV2CFE7_9ROSI</name>
<proteinExistence type="predicted"/>
<dbReference type="Pfam" id="PF07727">
    <property type="entry name" value="RVT_2"/>
    <property type="match status" value="1"/>
</dbReference>
<sequence length="261" mass="29911">MSHHSSEVDDRIQAPPHIQKRHPESQVIGNIKDGLRTRGKYTPGQYAYVSKLEPKSYKEALHDEEWAYTMLEELSQFEYLKVWELVPRPLGKTIIGTKWVFRNKSDEEGNIIRNKARLVAQGYCQEEGIDHDETFAPVARIESIGLLCAFACHKNFPLYQMDVKSAFLNGDIQEEVYVSHPPGFTDFQHPDHVYKLNKALYGLKQAPRAWFDRLTKFLKDQLFSQGSVDKTLFTKTSGSHMLIVQIYVGDIVFGSSDPAVF</sequence>
<evidence type="ECO:0000313" key="4">
    <source>
        <dbReference type="Proteomes" id="UP001497516"/>
    </source>
</evidence>
<dbReference type="InterPro" id="IPR013103">
    <property type="entry name" value="RVT_2"/>
</dbReference>
<accession>A0AAV2CFE7</accession>
<gene>
    <name evidence="3" type="ORF">LTRI10_LOCUS2265</name>
</gene>
<organism evidence="3 4">
    <name type="scientific">Linum trigynum</name>
    <dbReference type="NCBI Taxonomy" id="586398"/>
    <lineage>
        <taxon>Eukaryota</taxon>
        <taxon>Viridiplantae</taxon>
        <taxon>Streptophyta</taxon>
        <taxon>Embryophyta</taxon>
        <taxon>Tracheophyta</taxon>
        <taxon>Spermatophyta</taxon>
        <taxon>Magnoliopsida</taxon>
        <taxon>eudicotyledons</taxon>
        <taxon>Gunneridae</taxon>
        <taxon>Pentapetalae</taxon>
        <taxon>rosids</taxon>
        <taxon>fabids</taxon>
        <taxon>Malpighiales</taxon>
        <taxon>Linaceae</taxon>
        <taxon>Linum</taxon>
    </lineage>
</organism>
<dbReference type="InterPro" id="IPR043502">
    <property type="entry name" value="DNA/RNA_pol_sf"/>
</dbReference>
<keyword evidence="4" id="KW-1185">Reference proteome</keyword>
<protein>
    <recommendedName>
        <fullName evidence="2">Reverse transcriptase Ty1/copia-type domain-containing protein</fullName>
    </recommendedName>
</protein>
<dbReference type="AlphaFoldDB" id="A0AAV2CFE7"/>
<evidence type="ECO:0000259" key="2">
    <source>
        <dbReference type="Pfam" id="PF07727"/>
    </source>
</evidence>
<feature type="domain" description="Reverse transcriptase Ty1/copia-type" evidence="2">
    <location>
        <begin position="81"/>
        <end position="257"/>
    </location>
</feature>
<dbReference type="EMBL" id="OZ034813">
    <property type="protein sequence ID" value="CAL1354455.1"/>
    <property type="molecule type" value="Genomic_DNA"/>
</dbReference>
<reference evidence="3 4" key="1">
    <citation type="submission" date="2024-04" db="EMBL/GenBank/DDBJ databases">
        <authorList>
            <person name="Fracassetti M."/>
        </authorList>
    </citation>
    <scope>NUCLEOTIDE SEQUENCE [LARGE SCALE GENOMIC DNA]</scope>
</reference>
<evidence type="ECO:0000313" key="3">
    <source>
        <dbReference type="EMBL" id="CAL1354455.1"/>
    </source>
</evidence>